<evidence type="ECO:0000256" key="7">
    <source>
        <dbReference type="ARBA" id="ARBA00022840"/>
    </source>
</evidence>
<dbReference type="InterPro" id="IPR011009">
    <property type="entry name" value="Kinase-like_dom_sf"/>
</dbReference>
<dbReference type="PROSITE" id="PS50011">
    <property type="entry name" value="PROTEIN_KINASE_DOM"/>
    <property type="match status" value="1"/>
</dbReference>
<keyword evidence="4" id="KW-0808">Transferase</keyword>
<evidence type="ECO:0000256" key="4">
    <source>
        <dbReference type="ARBA" id="ARBA00022679"/>
    </source>
</evidence>
<dbReference type="Gene3D" id="1.10.510.10">
    <property type="entry name" value="Transferase(Phosphotransferase) domain 1"/>
    <property type="match status" value="2"/>
</dbReference>
<comment type="catalytic activity">
    <reaction evidence="8">
        <text>L-threonyl-[protein] + ATP = O-phospho-L-threonyl-[protein] + ADP + H(+)</text>
        <dbReference type="Rhea" id="RHEA:46608"/>
        <dbReference type="Rhea" id="RHEA-COMP:11060"/>
        <dbReference type="Rhea" id="RHEA-COMP:11605"/>
        <dbReference type="ChEBI" id="CHEBI:15378"/>
        <dbReference type="ChEBI" id="CHEBI:30013"/>
        <dbReference type="ChEBI" id="CHEBI:30616"/>
        <dbReference type="ChEBI" id="CHEBI:61977"/>
        <dbReference type="ChEBI" id="CHEBI:456216"/>
        <dbReference type="EC" id="2.7.11.1"/>
    </reaction>
</comment>
<feature type="compositionally biased region" description="Low complexity" evidence="10">
    <location>
        <begin position="553"/>
        <end position="563"/>
    </location>
</feature>
<feature type="region of interest" description="Disordered" evidence="10">
    <location>
        <begin position="264"/>
        <end position="287"/>
    </location>
</feature>
<gene>
    <name evidence="12" type="ORF">GOP47_0021199</name>
</gene>
<feature type="region of interest" description="Disordered" evidence="10">
    <location>
        <begin position="311"/>
        <end position="333"/>
    </location>
</feature>
<dbReference type="SMART" id="SM00220">
    <property type="entry name" value="S_TKc"/>
    <property type="match status" value="1"/>
</dbReference>
<evidence type="ECO:0000256" key="5">
    <source>
        <dbReference type="ARBA" id="ARBA00022741"/>
    </source>
</evidence>
<dbReference type="FunFam" id="1.10.510.10:FF:000020">
    <property type="entry name" value="serine/threonine-protein kinase D6PK-like"/>
    <property type="match status" value="1"/>
</dbReference>
<evidence type="ECO:0000256" key="10">
    <source>
        <dbReference type="SAM" id="MobiDB-lite"/>
    </source>
</evidence>
<feature type="compositionally biased region" description="Low complexity" evidence="10">
    <location>
        <begin position="571"/>
        <end position="582"/>
    </location>
</feature>
<feature type="compositionally biased region" description="Basic and acidic residues" evidence="10">
    <location>
        <begin position="689"/>
        <end position="698"/>
    </location>
</feature>
<dbReference type="FunFam" id="3.30.200.20:FF:000753">
    <property type="entry name" value="Serine/Threonine Kinase"/>
    <property type="match status" value="1"/>
</dbReference>
<comment type="caution">
    <text evidence="12">The sequence shown here is derived from an EMBL/GenBank/DDBJ whole genome shotgun (WGS) entry which is preliminary data.</text>
</comment>
<proteinExistence type="inferred from homology"/>
<dbReference type="GO" id="GO:0005524">
    <property type="term" value="F:ATP binding"/>
    <property type="evidence" value="ECO:0007669"/>
    <property type="project" value="UniProtKB-KW"/>
</dbReference>
<dbReference type="EMBL" id="JABFUD020000020">
    <property type="protein sequence ID" value="KAI5064529.1"/>
    <property type="molecule type" value="Genomic_DNA"/>
</dbReference>
<name>A0A9D4UC81_ADICA</name>
<evidence type="ECO:0000313" key="12">
    <source>
        <dbReference type="EMBL" id="KAI5064529.1"/>
    </source>
</evidence>
<feature type="compositionally biased region" description="Low complexity" evidence="10">
    <location>
        <begin position="312"/>
        <end position="329"/>
    </location>
</feature>
<keyword evidence="5" id="KW-0547">Nucleotide-binding</keyword>
<feature type="region of interest" description="Disordered" evidence="10">
    <location>
        <begin position="687"/>
        <end position="710"/>
    </location>
</feature>
<evidence type="ECO:0000256" key="6">
    <source>
        <dbReference type="ARBA" id="ARBA00022777"/>
    </source>
</evidence>
<keyword evidence="3" id="KW-0723">Serine/threonine-protein kinase</keyword>
<accession>A0A9D4UC81</accession>
<feature type="compositionally biased region" description="Basic and acidic residues" evidence="10">
    <location>
        <begin position="171"/>
        <end position="181"/>
    </location>
</feature>
<evidence type="ECO:0000256" key="2">
    <source>
        <dbReference type="ARBA" id="ARBA00012513"/>
    </source>
</evidence>
<dbReference type="Pfam" id="PF00069">
    <property type="entry name" value="Pkinase"/>
    <property type="match status" value="2"/>
</dbReference>
<dbReference type="GO" id="GO:0004674">
    <property type="term" value="F:protein serine/threonine kinase activity"/>
    <property type="evidence" value="ECO:0007669"/>
    <property type="project" value="UniProtKB-KW"/>
</dbReference>
<dbReference type="AlphaFoldDB" id="A0A9D4UC81"/>
<evidence type="ECO:0000256" key="1">
    <source>
        <dbReference type="ARBA" id="ARBA00009903"/>
    </source>
</evidence>
<dbReference type="Proteomes" id="UP000886520">
    <property type="component" value="Chromosome 20"/>
</dbReference>
<dbReference type="Gene3D" id="3.30.200.20">
    <property type="entry name" value="Phosphorylase Kinase, domain 1"/>
    <property type="match status" value="1"/>
</dbReference>
<evidence type="ECO:0000313" key="13">
    <source>
        <dbReference type="Proteomes" id="UP000886520"/>
    </source>
</evidence>
<dbReference type="FunFam" id="1.10.510.10:FF:000294">
    <property type="entry name" value="Serine/threonine-protein kinase OXI1"/>
    <property type="match status" value="1"/>
</dbReference>
<keyword evidence="7" id="KW-0067">ATP-binding</keyword>
<sequence>MVASFPEFDYKKHRSQPTCIQGGCVPSAHCKPNRLKLIKSSLLSRAHYGKGAAADSTLLGKILSFHGNFGRGYKSSVGSALEYPNGGRHCTAQNSVLGISASKFVDKKKCDSLHVGNEPTLDRQNTSGECNVGKNGDFAGNSGRKWSSFKATKLHSRGQVSKMGIGGGDSAECKSRNEHASAAEIGSSTRSSASTHLVALSAIGDELKVNCEVSNLTMTVEKKSGLHNVYLDAGEGGLGMHKCAQNCGEGRKAIALQQINANDVASSSNGGREQANCENSKKASSSATGLHNFGSESFLYASDNSSNNMRWSSTSCASTDTSSSNSTRRSSGELRIPSVPLSVPFFSQAKPHKAHDATWAAIHNLQLRNGGIPLSIAHFKLICRVGHGDIGSVFLAHLKETVVASPSDASYLFAIKVMDKDALAHRNKLQRMHMEKEILEAMDHPFLPTLYAHFNSDHFSCLVMDFCPGGDLYALRQKQPGKRFDMVAARFYVAEVLLALEYLHMLGIVYRDLKPENVLVRQDGHIMLTDFDLSLKCDVKPQLLKHPFLSSSSLLASSSSSSPSKRRLTRSHSQSSAISSSSRMSTMLVNHDPINCRLPAACSIDPIVSCLSLANTTNKKDQHTHGQQAALACLSMAGSKLSKASCSTSNPRDGIVLKPPQSLCHAELPMSTEKLIDDIAARGARMSARHAENHRNKASDTTNSIDRASKSDLGCQEENMVYCMELVAEPTQARSMSFVGTHEYLAPEIITGHGHGSPVDWWTLGIFLYELLFGRTPFKGASNDQTLINIIKQQLRFPRESSDDDDDDFVNARSLIQALLAKDPRKRLGCIKGAAELKQHAFFKGVNWALIRCTRPPDMPCSLGKRQASMSSYHQILRHNTHRQTAYKALYDFDLF</sequence>
<evidence type="ECO:0000256" key="3">
    <source>
        <dbReference type="ARBA" id="ARBA00022527"/>
    </source>
</evidence>
<feature type="region of interest" description="Disordered" evidence="10">
    <location>
        <begin position="553"/>
        <end position="582"/>
    </location>
</feature>
<evidence type="ECO:0000259" key="11">
    <source>
        <dbReference type="PROSITE" id="PS50011"/>
    </source>
</evidence>
<keyword evidence="6" id="KW-0418">Kinase</keyword>
<dbReference type="OrthoDB" id="10376415at2759"/>
<dbReference type="PROSITE" id="PS00108">
    <property type="entry name" value="PROTEIN_KINASE_ST"/>
    <property type="match status" value="1"/>
</dbReference>
<comment type="similarity">
    <text evidence="1">Belongs to the protein kinase superfamily. AGC Ser/Thr protein kinase family.</text>
</comment>
<reference evidence="12" key="1">
    <citation type="submission" date="2021-01" db="EMBL/GenBank/DDBJ databases">
        <title>Adiantum capillus-veneris genome.</title>
        <authorList>
            <person name="Fang Y."/>
            <person name="Liao Q."/>
        </authorList>
    </citation>
    <scope>NUCLEOTIDE SEQUENCE</scope>
    <source>
        <strain evidence="12">H3</strain>
        <tissue evidence="12">Leaf</tissue>
    </source>
</reference>
<organism evidence="12 13">
    <name type="scientific">Adiantum capillus-veneris</name>
    <name type="common">Maidenhair fern</name>
    <dbReference type="NCBI Taxonomy" id="13818"/>
    <lineage>
        <taxon>Eukaryota</taxon>
        <taxon>Viridiplantae</taxon>
        <taxon>Streptophyta</taxon>
        <taxon>Embryophyta</taxon>
        <taxon>Tracheophyta</taxon>
        <taxon>Polypodiopsida</taxon>
        <taxon>Polypodiidae</taxon>
        <taxon>Polypodiales</taxon>
        <taxon>Pteridineae</taxon>
        <taxon>Pteridaceae</taxon>
        <taxon>Vittarioideae</taxon>
        <taxon>Adiantum</taxon>
    </lineage>
</organism>
<feature type="region of interest" description="Disordered" evidence="10">
    <location>
        <begin position="165"/>
        <end position="188"/>
    </location>
</feature>
<keyword evidence="13" id="KW-1185">Reference proteome</keyword>
<comment type="catalytic activity">
    <reaction evidence="9">
        <text>L-seryl-[protein] + ATP = O-phospho-L-seryl-[protein] + ADP + H(+)</text>
        <dbReference type="Rhea" id="RHEA:17989"/>
        <dbReference type="Rhea" id="RHEA-COMP:9863"/>
        <dbReference type="Rhea" id="RHEA-COMP:11604"/>
        <dbReference type="ChEBI" id="CHEBI:15378"/>
        <dbReference type="ChEBI" id="CHEBI:29999"/>
        <dbReference type="ChEBI" id="CHEBI:30616"/>
        <dbReference type="ChEBI" id="CHEBI:83421"/>
        <dbReference type="ChEBI" id="CHEBI:456216"/>
        <dbReference type="EC" id="2.7.11.1"/>
    </reaction>
</comment>
<feature type="domain" description="Protein kinase" evidence="11">
    <location>
        <begin position="379"/>
        <end position="843"/>
    </location>
</feature>
<dbReference type="InterPro" id="IPR008271">
    <property type="entry name" value="Ser/Thr_kinase_AS"/>
</dbReference>
<protein>
    <recommendedName>
        <fullName evidence="2">non-specific serine/threonine protein kinase</fullName>
        <ecNumber evidence="2">2.7.11.1</ecNumber>
    </recommendedName>
</protein>
<dbReference type="PANTHER" id="PTHR45637">
    <property type="entry name" value="FLIPPASE KINASE 1-RELATED"/>
    <property type="match status" value="1"/>
</dbReference>
<dbReference type="InterPro" id="IPR000719">
    <property type="entry name" value="Prot_kinase_dom"/>
</dbReference>
<evidence type="ECO:0000256" key="9">
    <source>
        <dbReference type="ARBA" id="ARBA00048679"/>
    </source>
</evidence>
<dbReference type="SUPFAM" id="SSF56112">
    <property type="entry name" value="Protein kinase-like (PK-like)"/>
    <property type="match status" value="1"/>
</dbReference>
<dbReference type="EC" id="2.7.11.1" evidence="2"/>
<evidence type="ECO:0000256" key="8">
    <source>
        <dbReference type="ARBA" id="ARBA00047899"/>
    </source>
</evidence>